<evidence type="ECO:0000256" key="2">
    <source>
        <dbReference type="ARBA" id="ARBA00022963"/>
    </source>
</evidence>
<keyword evidence="7" id="KW-1185">Reference proteome</keyword>
<protein>
    <recommendedName>
        <fullName evidence="5">PNPLA domain-containing protein</fullName>
    </recommendedName>
</protein>
<dbReference type="RefSeq" id="WP_343827287.1">
    <property type="nucleotide sequence ID" value="NZ_BAAACI010000007.1"/>
</dbReference>
<feature type="short sequence motif" description="DGA/G" evidence="4">
    <location>
        <begin position="183"/>
        <end position="185"/>
    </location>
</feature>
<dbReference type="PANTHER" id="PTHR14226:SF29">
    <property type="entry name" value="NEUROPATHY TARGET ESTERASE SWS"/>
    <property type="match status" value="1"/>
</dbReference>
<dbReference type="EMBL" id="BAAACI010000007">
    <property type="protein sequence ID" value="GAA0776467.1"/>
    <property type="molecule type" value="Genomic_DNA"/>
</dbReference>
<dbReference type="PROSITE" id="PS51635">
    <property type="entry name" value="PNPLA"/>
    <property type="match status" value="1"/>
</dbReference>
<dbReference type="SUPFAM" id="SSF52151">
    <property type="entry name" value="FabD/lysophospholipase-like"/>
    <property type="match status" value="1"/>
</dbReference>
<reference evidence="7" key="1">
    <citation type="journal article" date="2019" name="Int. J. Syst. Evol. Microbiol.">
        <title>The Global Catalogue of Microorganisms (GCM) 10K type strain sequencing project: providing services to taxonomists for standard genome sequencing and annotation.</title>
        <authorList>
            <consortium name="The Broad Institute Genomics Platform"/>
            <consortium name="The Broad Institute Genome Sequencing Center for Infectious Disease"/>
            <person name="Wu L."/>
            <person name="Ma J."/>
        </authorList>
    </citation>
    <scope>NUCLEOTIDE SEQUENCE [LARGE SCALE GENOMIC DNA]</scope>
    <source>
        <strain evidence="7">JCM 1417</strain>
    </source>
</reference>
<sequence length="321" mass="36807">MRVGLVLSGGGGKGAYEIGVWKAIKELNMDKYIKVVSGTSIGAINAALFAQDDFEEAKKMWQEVTIEKLLPVNNKVLIRKGLTLAIGSKNMNLVKKYMTKKLEQGDIPRDGAKEIIEKYINIDKLKRSNKICYVSCTEMPELSAKYFKINDYEEERARSILLATACLPMIYESEEIGGKTYLDGGLVDNTPIKPVYEEGCDIIIVVLLSKEAKIRREDFPDAKIIELIPSDMETKILDGLLNLDKESKNKRIQRGYYDTKNLLEPIFEMARYQYKEELERQAMDKELQELEEKNKESWIARNTRIIKKKLGINKFNKPYVK</sequence>
<dbReference type="InterPro" id="IPR002641">
    <property type="entry name" value="PNPLA_dom"/>
</dbReference>
<evidence type="ECO:0000256" key="1">
    <source>
        <dbReference type="ARBA" id="ARBA00022801"/>
    </source>
</evidence>
<gene>
    <name evidence="6" type="ORF">GCM10008908_29930</name>
</gene>
<feature type="active site" description="Proton acceptor" evidence="4">
    <location>
        <position position="183"/>
    </location>
</feature>
<evidence type="ECO:0000313" key="6">
    <source>
        <dbReference type="EMBL" id="GAA0776467.1"/>
    </source>
</evidence>
<dbReference type="CDD" id="cd07209">
    <property type="entry name" value="Pat_hypo_Ecoli_Z1214_like"/>
    <property type="match status" value="1"/>
</dbReference>
<name>A0ABP3W3G4_CLOSU</name>
<keyword evidence="2 4" id="KW-0442">Lipid degradation</keyword>
<dbReference type="Proteomes" id="UP001501047">
    <property type="component" value="Unassembled WGS sequence"/>
</dbReference>
<keyword evidence="1 4" id="KW-0378">Hydrolase</keyword>
<keyword evidence="3 4" id="KW-0443">Lipid metabolism</keyword>
<feature type="domain" description="PNPLA" evidence="5">
    <location>
        <begin position="5"/>
        <end position="196"/>
    </location>
</feature>
<evidence type="ECO:0000256" key="4">
    <source>
        <dbReference type="PROSITE-ProRule" id="PRU01161"/>
    </source>
</evidence>
<evidence type="ECO:0000259" key="5">
    <source>
        <dbReference type="PROSITE" id="PS51635"/>
    </source>
</evidence>
<dbReference type="InterPro" id="IPR050301">
    <property type="entry name" value="NTE"/>
</dbReference>
<evidence type="ECO:0000256" key="3">
    <source>
        <dbReference type="ARBA" id="ARBA00023098"/>
    </source>
</evidence>
<accession>A0ABP3W3G4</accession>
<proteinExistence type="predicted"/>
<dbReference type="PANTHER" id="PTHR14226">
    <property type="entry name" value="NEUROPATHY TARGET ESTERASE/SWISS CHEESE D.MELANOGASTER"/>
    <property type="match status" value="1"/>
</dbReference>
<organism evidence="6 7">
    <name type="scientific">Clostridium subterminale</name>
    <dbReference type="NCBI Taxonomy" id="1550"/>
    <lineage>
        <taxon>Bacteria</taxon>
        <taxon>Bacillati</taxon>
        <taxon>Bacillota</taxon>
        <taxon>Clostridia</taxon>
        <taxon>Eubacteriales</taxon>
        <taxon>Clostridiaceae</taxon>
        <taxon>Clostridium</taxon>
    </lineage>
</organism>
<evidence type="ECO:0000313" key="7">
    <source>
        <dbReference type="Proteomes" id="UP001501047"/>
    </source>
</evidence>
<dbReference type="Gene3D" id="3.40.1090.10">
    <property type="entry name" value="Cytosolic phospholipase A2 catalytic domain"/>
    <property type="match status" value="2"/>
</dbReference>
<dbReference type="InterPro" id="IPR016035">
    <property type="entry name" value="Acyl_Trfase/lysoPLipase"/>
</dbReference>
<dbReference type="Pfam" id="PF01734">
    <property type="entry name" value="Patatin"/>
    <property type="match status" value="1"/>
</dbReference>
<feature type="short sequence motif" description="GXSXG" evidence="4">
    <location>
        <begin position="38"/>
        <end position="42"/>
    </location>
</feature>
<comment type="caution">
    <text evidence="6">The sequence shown here is derived from an EMBL/GenBank/DDBJ whole genome shotgun (WGS) entry which is preliminary data.</text>
</comment>
<feature type="short sequence motif" description="GXGXXG" evidence="4">
    <location>
        <begin position="9"/>
        <end position="14"/>
    </location>
</feature>
<feature type="active site" description="Nucleophile" evidence="4">
    <location>
        <position position="40"/>
    </location>
</feature>